<evidence type="ECO:0000313" key="1">
    <source>
        <dbReference type="EMBL" id="ABW26954.1"/>
    </source>
</evidence>
<dbReference type="KEGG" id="amr:AM1_1937"/>
<dbReference type="RefSeq" id="WP_012162454.1">
    <property type="nucleotide sequence ID" value="NC_009925.1"/>
</dbReference>
<gene>
    <name evidence="1" type="ordered locus">AM1_1937</name>
</gene>
<keyword evidence="2" id="KW-1185">Reference proteome</keyword>
<dbReference type="EMBL" id="CP000828">
    <property type="protein sequence ID" value="ABW26954.1"/>
    <property type="molecule type" value="Genomic_DNA"/>
</dbReference>
<name>B0CEI8_ACAM1</name>
<proteinExistence type="predicted"/>
<dbReference type="Proteomes" id="UP000000268">
    <property type="component" value="Chromosome"/>
</dbReference>
<protein>
    <submittedName>
        <fullName evidence="1">Uncharacterized protein</fullName>
    </submittedName>
</protein>
<accession>B0CEI8</accession>
<dbReference type="OrthoDB" id="515521at2"/>
<reference evidence="1 2" key="1">
    <citation type="journal article" date="2008" name="Proc. Natl. Acad. Sci. U.S.A.">
        <title>Niche adaptation and genome expansion in the chlorophyll d-producing cyanobacterium Acaryochloris marina.</title>
        <authorList>
            <person name="Swingley W.D."/>
            <person name="Chen M."/>
            <person name="Cheung P.C."/>
            <person name="Conrad A.L."/>
            <person name="Dejesa L.C."/>
            <person name="Hao J."/>
            <person name="Honchak B.M."/>
            <person name="Karbach L.E."/>
            <person name="Kurdoglu A."/>
            <person name="Lahiri S."/>
            <person name="Mastrian S.D."/>
            <person name="Miyashita H."/>
            <person name="Page L."/>
            <person name="Ramakrishna P."/>
            <person name="Satoh S."/>
            <person name="Sattley W.M."/>
            <person name="Shimada Y."/>
            <person name="Taylor H.L."/>
            <person name="Tomo T."/>
            <person name="Tsuchiya T."/>
            <person name="Wang Z.T."/>
            <person name="Raymond J."/>
            <person name="Mimuro M."/>
            <person name="Blankenship R.E."/>
            <person name="Touchman J.W."/>
        </authorList>
    </citation>
    <scope>NUCLEOTIDE SEQUENCE [LARGE SCALE GENOMIC DNA]</scope>
    <source>
        <strain evidence="2">MBIC 11017</strain>
    </source>
</reference>
<dbReference type="HOGENOM" id="CLU_2857959_0_0_3"/>
<dbReference type="eggNOG" id="ENOG50330SB">
    <property type="taxonomic scope" value="Bacteria"/>
</dbReference>
<organism evidence="1 2">
    <name type="scientific">Acaryochloris marina (strain MBIC 11017)</name>
    <dbReference type="NCBI Taxonomy" id="329726"/>
    <lineage>
        <taxon>Bacteria</taxon>
        <taxon>Bacillati</taxon>
        <taxon>Cyanobacteriota</taxon>
        <taxon>Cyanophyceae</taxon>
        <taxon>Acaryochloridales</taxon>
        <taxon>Acaryochloridaceae</taxon>
        <taxon>Acaryochloris</taxon>
    </lineage>
</organism>
<sequence>MLVILTEDQLLSPQVVCQSCLLANRQGQPRWHQNKLCCGHLLEQISETELQPKQYQCQMGFRVAEVEG</sequence>
<dbReference type="AlphaFoldDB" id="B0CEI8"/>
<evidence type="ECO:0000313" key="2">
    <source>
        <dbReference type="Proteomes" id="UP000000268"/>
    </source>
</evidence>
<dbReference type="STRING" id="329726.AM1_1937"/>